<dbReference type="CDD" id="cd17934">
    <property type="entry name" value="DEXXQc_Upf1-like"/>
    <property type="match status" value="1"/>
</dbReference>
<keyword evidence="3" id="KW-1185">Reference proteome</keyword>
<evidence type="ECO:0000259" key="1">
    <source>
        <dbReference type="Pfam" id="PF13087"/>
    </source>
</evidence>
<dbReference type="AlphaFoldDB" id="A0A518HA15"/>
<dbReference type="InterPro" id="IPR027417">
    <property type="entry name" value="P-loop_NTPase"/>
</dbReference>
<dbReference type="PANTHER" id="PTHR10887">
    <property type="entry name" value="DNA2/NAM7 HELICASE FAMILY"/>
    <property type="match status" value="1"/>
</dbReference>
<accession>A0A518HA15</accession>
<feature type="domain" description="DNA2/NAM7 helicase-like C-terminal" evidence="1">
    <location>
        <begin position="891"/>
        <end position="1093"/>
    </location>
</feature>
<dbReference type="Pfam" id="PF13245">
    <property type="entry name" value="AAA_19"/>
    <property type="match status" value="1"/>
</dbReference>
<dbReference type="Gene3D" id="3.40.50.300">
    <property type="entry name" value="P-loop containing nucleotide triphosphate hydrolases"/>
    <property type="match status" value="2"/>
</dbReference>
<name>A0A518HA15_9BACT</name>
<dbReference type="RefSeq" id="WP_145275683.1">
    <property type="nucleotide sequence ID" value="NZ_CP036426.1"/>
</dbReference>
<dbReference type="EMBL" id="CP036426">
    <property type="protein sequence ID" value="QDV37679.1"/>
    <property type="molecule type" value="Genomic_DNA"/>
</dbReference>
<organism evidence="2 3">
    <name type="scientific">Tautonia plasticadhaerens</name>
    <dbReference type="NCBI Taxonomy" id="2527974"/>
    <lineage>
        <taxon>Bacteria</taxon>
        <taxon>Pseudomonadati</taxon>
        <taxon>Planctomycetota</taxon>
        <taxon>Planctomycetia</taxon>
        <taxon>Isosphaerales</taxon>
        <taxon>Isosphaeraceae</taxon>
        <taxon>Tautonia</taxon>
    </lineage>
</organism>
<sequence length="1150" mass="128746">MSGTEKLALRRAGITTVESLATLKDFAPSIGGVDPRELVPAPGREALVRQLAATWPVGPRLDELVHRARSFRRSVRKDGTQALGHIPGKGSSSLPVSRPDVNPNLVRLYLDAQHDYLEGRIYLLGGLVVACWDGEPIARRSVIRCTEGPPNTAASERQLLVEWTRDLLRAVVELAVPDEPQDGTKTAPIHLVFFDRHEQRMLLEALARNFPPILEATPPLYDFLTQLAAFDSPIASYLDEEIRSSRNFPMTCQSLQSVATYLKFDWNRPDPYRQPFQARMFDYLGKLDIDGQTEWTTRRSRFGSSIPLEYAYAAWGELPLPGEGKGDEFADFRAVTPGLLRAFQGRRLEALEHVADSIPGNPNTQKTPFVLPDLAHYEDKADDLAHALHEFVTIERHVELGDWKRIRHAPPERRVLMGETLLARYCEEDQEPEIRERVRENLGKYHKKLEYEAAFRAAHPHAGKVELDKARRDETRWSPGGLWVRLRLESTGLDCDLDDALALTTLRAGDRLVLFSRWALDERLPEADRKPFTPTPKQMLYGDRVDLKKIVTARDEGSNRIVSGVVEVEFAPPRWGGAEGFVFGSIPRPLEDGQLCTLDHCPNSWYGSWCRQVVDGLCAGEPNALLDRLEGRPPVAAAPASLPGQARFLAGLYAFHAADLLHDFEESKRAYIGAYGRTPLLLVQGPPGTGKSYSTAFALFARIQAAMEEGRDFRVFVGCKTHAATDVLMKELLGVRERLGELRRSDPKRFKKYFDARLLDVPIDRVAPRDPPPDGVTHLIKDNAKPRGEPKNADIVLSDRWSLVALTPGGMYGLVKAKWPKDLFGQDFCDCLVLDEASQMNLPEALMAALPLSPDGQLIVVGDHRQMPPIVQHDWDSEARRTFRQYEVFASLFDTLRRLDPPMIRFAESFRLHSAVAEFLRQEVYRHDGIPFHSRKTDVLIARSHTDEMVAAVLRPEYPLTLVVHDEASSQMRNAFEQSLIELIIRTLADTSGYGLDATTGVGIVVPHRAQRAALQQAFPGLCVLDPESGLVARSAIDTVERFQGGERTVILVSATESDKGYLLASSEFLLDPRRLTVALSRAKQKMILVASRTVFELFSPEEEVFQNSLLWKNLLLRTCTTSLWKGSWGGQDVAVWGGRVDGPRPSQAT</sequence>
<dbReference type="PANTHER" id="PTHR10887:SF495">
    <property type="entry name" value="HELICASE SENATAXIN ISOFORM X1-RELATED"/>
    <property type="match status" value="1"/>
</dbReference>
<reference evidence="2 3" key="1">
    <citation type="submission" date="2019-02" db="EMBL/GenBank/DDBJ databases">
        <title>Deep-cultivation of Planctomycetes and their phenomic and genomic characterization uncovers novel biology.</title>
        <authorList>
            <person name="Wiegand S."/>
            <person name="Jogler M."/>
            <person name="Boedeker C."/>
            <person name="Pinto D."/>
            <person name="Vollmers J."/>
            <person name="Rivas-Marin E."/>
            <person name="Kohn T."/>
            <person name="Peeters S.H."/>
            <person name="Heuer A."/>
            <person name="Rast P."/>
            <person name="Oberbeckmann S."/>
            <person name="Bunk B."/>
            <person name="Jeske O."/>
            <person name="Meyerdierks A."/>
            <person name="Storesund J.E."/>
            <person name="Kallscheuer N."/>
            <person name="Luecker S."/>
            <person name="Lage O.M."/>
            <person name="Pohl T."/>
            <person name="Merkel B.J."/>
            <person name="Hornburger P."/>
            <person name="Mueller R.-W."/>
            <person name="Bruemmer F."/>
            <person name="Labrenz M."/>
            <person name="Spormann A.M."/>
            <person name="Op den Camp H."/>
            <person name="Overmann J."/>
            <person name="Amann R."/>
            <person name="Jetten M.S.M."/>
            <person name="Mascher T."/>
            <person name="Medema M.H."/>
            <person name="Devos D.P."/>
            <person name="Kaster A.-K."/>
            <person name="Ovreas L."/>
            <person name="Rohde M."/>
            <person name="Galperin M.Y."/>
            <person name="Jogler C."/>
        </authorList>
    </citation>
    <scope>NUCLEOTIDE SEQUENCE [LARGE SCALE GENOMIC DNA]</scope>
    <source>
        <strain evidence="2 3">ElP</strain>
    </source>
</reference>
<dbReference type="KEGG" id="tpla:ElP_56220"/>
<evidence type="ECO:0000313" key="3">
    <source>
        <dbReference type="Proteomes" id="UP000317835"/>
    </source>
</evidence>
<gene>
    <name evidence="2" type="ORF">ElP_56220</name>
</gene>
<dbReference type="InterPro" id="IPR041679">
    <property type="entry name" value="DNA2/NAM7-like_C"/>
</dbReference>
<dbReference type="SUPFAM" id="SSF52540">
    <property type="entry name" value="P-loop containing nucleoside triphosphate hydrolases"/>
    <property type="match status" value="1"/>
</dbReference>
<proteinExistence type="predicted"/>
<dbReference type="OrthoDB" id="221882at2"/>
<evidence type="ECO:0000313" key="2">
    <source>
        <dbReference type="EMBL" id="QDV37679.1"/>
    </source>
</evidence>
<dbReference type="Pfam" id="PF13087">
    <property type="entry name" value="AAA_12"/>
    <property type="match status" value="1"/>
</dbReference>
<dbReference type="Proteomes" id="UP000317835">
    <property type="component" value="Chromosome"/>
</dbReference>
<dbReference type="InterPro" id="IPR047187">
    <property type="entry name" value="SF1_C_Upf1"/>
</dbReference>
<protein>
    <recommendedName>
        <fullName evidence="1">DNA2/NAM7 helicase-like C-terminal domain-containing protein</fullName>
    </recommendedName>
</protein>
<dbReference type="InterPro" id="IPR045055">
    <property type="entry name" value="DNA2/NAM7-like"/>
</dbReference>
<dbReference type="CDD" id="cd18808">
    <property type="entry name" value="SF1_C_Upf1"/>
    <property type="match status" value="1"/>
</dbReference>